<sequence>MAQTKNKIFDELFKALMRLSDIAVISFINALFDTTHPLDSKVTRQNTEFPKRGGGKLFSDMVITITSPDGRDARSYLIECQIDDDDTMAFRVFEYAFAFGKQDLQEKDGVLTLRFPQVRVIYLEPTSQTPDVQTLRLEFPDGSWDYQVKTVKVLDLSIRELMDRKLGLLLPFYVLKIRKRLRKAKSPAARKQLAEELKAIYGELAAAFKRGEAEGSITYRDREKLFEMTEQLHDRLYLGYTEFEEAHMLLDLTKIEKIDALYDELEAAREEKQEALRRAEAREREKQEMARRIRELEEQLSRKG</sequence>
<proteinExistence type="predicted"/>
<dbReference type="OrthoDB" id="1766002at2"/>
<accession>F5YJA5</accession>
<dbReference type="Proteomes" id="UP000009223">
    <property type="component" value="Chromosome"/>
</dbReference>
<dbReference type="STRING" id="545694.TREPR_0790"/>
<name>F5YJA5_TREPZ</name>
<evidence type="ECO:0000313" key="2">
    <source>
        <dbReference type="EMBL" id="AEF86371.1"/>
    </source>
</evidence>
<keyword evidence="1" id="KW-0175">Coiled coil</keyword>
<dbReference type="eggNOG" id="COG5464">
    <property type="taxonomic scope" value="Bacteria"/>
</dbReference>
<feature type="coiled-coil region" evidence="1">
    <location>
        <begin position="255"/>
        <end position="299"/>
    </location>
</feature>
<dbReference type="AlphaFoldDB" id="F5YJA5"/>
<dbReference type="RefSeq" id="WP_015709253.1">
    <property type="nucleotide sequence ID" value="NC_015578.1"/>
</dbReference>
<dbReference type="EMBL" id="CP001843">
    <property type="protein sequence ID" value="AEF86371.1"/>
    <property type="molecule type" value="Genomic_DNA"/>
</dbReference>
<keyword evidence="3" id="KW-1185">Reference proteome</keyword>
<protein>
    <submittedName>
        <fullName evidence="2">Uncharacterized protein</fullName>
    </submittedName>
</protein>
<evidence type="ECO:0000313" key="3">
    <source>
        <dbReference type="Proteomes" id="UP000009223"/>
    </source>
</evidence>
<dbReference type="KEGG" id="tpi:TREPR_0790"/>
<reference evidence="3" key="1">
    <citation type="submission" date="2009-12" db="EMBL/GenBank/DDBJ databases">
        <title>Complete sequence of Treponema primitia strain ZAS-2.</title>
        <authorList>
            <person name="Tetu S.G."/>
            <person name="Matson E."/>
            <person name="Ren Q."/>
            <person name="Seshadri R."/>
            <person name="Elbourne L."/>
            <person name="Hassan K.A."/>
            <person name="Durkin A."/>
            <person name="Radune D."/>
            <person name="Mohamoud Y."/>
            <person name="Shay R."/>
            <person name="Jin S."/>
            <person name="Zhang X."/>
            <person name="Lucey K."/>
            <person name="Ballor N.R."/>
            <person name="Ottesen E."/>
            <person name="Rosenthal R."/>
            <person name="Allen A."/>
            <person name="Leadbetter J.R."/>
            <person name="Paulsen I.T."/>
        </authorList>
    </citation>
    <scope>NUCLEOTIDE SEQUENCE [LARGE SCALE GENOMIC DNA]</scope>
    <source>
        <strain evidence="3">ATCC BAA-887 / DSM 12427 / ZAS-2</strain>
    </source>
</reference>
<reference evidence="2 3" key="2">
    <citation type="journal article" date="2011" name="ISME J.">
        <title>RNA-seq reveals cooperative metabolic interactions between two termite-gut spirochete species in co-culture.</title>
        <authorList>
            <person name="Rosenthal A.Z."/>
            <person name="Matson E.G."/>
            <person name="Eldar A."/>
            <person name="Leadbetter J.R."/>
        </authorList>
    </citation>
    <scope>NUCLEOTIDE SEQUENCE [LARGE SCALE GENOMIC DNA]</scope>
    <source>
        <strain evidence="3">ATCC BAA-887 / DSM 12427 / ZAS-2</strain>
    </source>
</reference>
<evidence type="ECO:0000256" key="1">
    <source>
        <dbReference type="SAM" id="Coils"/>
    </source>
</evidence>
<organism evidence="2 3">
    <name type="scientific">Treponema primitia (strain ATCC BAA-887 / DSM 12427 / ZAS-2)</name>
    <dbReference type="NCBI Taxonomy" id="545694"/>
    <lineage>
        <taxon>Bacteria</taxon>
        <taxon>Pseudomonadati</taxon>
        <taxon>Spirochaetota</taxon>
        <taxon>Spirochaetia</taxon>
        <taxon>Spirochaetales</taxon>
        <taxon>Treponemataceae</taxon>
        <taxon>Treponema</taxon>
    </lineage>
</organism>
<gene>
    <name evidence="2" type="ordered locus">TREPR_0790</name>
</gene>
<dbReference type="HOGENOM" id="CLU_915105_0_0_12"/>